<dbReference type="EMBL" id="JAAGBB010000004">
    <property type="protein sequence ID" value="MBR0663690.1"/>
    <property type="molecule type" value="Genomic_DNA"/>
</dbReference>
<dbReference type="Proteomes" id="UP001196870">
    <property type="component" value="Unassembled WGS sequence"/>
</dbReference>
<comment type="caution">
    <text evidence="1">The sequence shown here is derived from an EMBL/GenBank/DDBJ whole genome shotgun (WGS) entry which is preliminary data.</text>
</comment>
<accession>A0ABS5EUR5</accession>
<gene>
    <name evidence="1" type="ORF">GXW71_04895</name>
</gene>
<protein>
    <submittedName>
        <fullName evidence="1">Uncharacterized protein</fullName>
    </submittedName>
</protein>
<reference evidence="2" key="1">
    <citation type="journal article" date="2021" name="Syst. Appl. Microbiol.">
        <title>Roseomonas hellenica sp. nov., isolated from roots of wild-growing Alkanna tinctoria.</title>
        <authorList>
            <person name="Rat A."/>
            <person name="Naranjo H.D."/>
            <person name="Lebbe L."/>
            <person name="Cnockaert M."/>
            <person name="Krigas N."/>
            <person name="Grigoriadou K."/>
            <person name="Maloupa E."/>
            <person name="Willems A."/>
        </authorList>
    </citation>
    <scope>NUCLEOTIDE SEQUENCE [LARGE SCALE GENOMIC DNA]</scope>
    <source>
        <strain evidence="2">LMG 31523</strain>
    </source>
</reference>
<name>A0ABS5EUR5_9PROT</name>
<organism evidence="1 2">
    <name type="scientific">Plastoroseomonas hellenica</name>
    <dbReference type="NCBI Taxonomy" id="2687306"/>
    <lineage>
        <taxon>Bacteria</taxon>
        <taxon>Pseudomonadati</taxon>
        <taxon>Pseudomonadota</taxon>
        <taxon>Alphaproteobacteria</taxon>
        <taxon>Acetobacterales</taxon>
        <taxon>Acetobacteraceae</taxon>
        <taxon>Plastoroseomonas</taxon>
    </lineage>
</organism>
<sequence>MREVWIVLLVAVLSVGGIAAMNWVMGPPGGSSLLMPVSLTDAGART</sequence>
<proteinExistence type="predicted"/>
<keyword evidence="2" id="KW-1185">Reference proteome</keyword>
<dbReference type="RefSeq" id="WP_211851274.1">
    <property type="nucleotide sequence ID" value="NZ_JAAGBB010000004.1"/>
</dbReference>
<evidence type="ECO:0000313" key="2">
    <source>
        <dbReference type="Proteomes" id="UP001196870"/>
    </source>
</evidence>
<evidence type="ECO:0000313" key="1">
    <source>
        <dbReference type="EMBL" id="MBR0663690.1"/>
    </source>
</evidence>